<gene>
    <name evidence="3" type="ORF">VTJ49DRAFT_5560</name>
</gene>
<dbReference type="EMBL" id="JAZGSY010000463">
    <property type="protein sequence ID" value="KAL1836115.1"/>
    <property type="molecule type" value="Genomic_DNA"/>
</dbReference>
<evidence type="ECO:0000313" key="4">
    <source>
        <dbReference type="Proteomes" id="UP001583172"/>
    </source>
</evidence>
<reference evidence="3 4" key="1">
    <citation type="journal article" date="2024" name="Commun. Biol.">
        <title>Comparative genomic analysis of thermophilic fungi reveals convergent evolutionary adaptations and gene losses.</title>
        <authorList>
            <person name="Steindorff A.S."/>
            <person name="Aguilar-Pontes M.V."/>
            <person name="Robinson A.J."/>
            <person name="Andreopoulos B."/>
            <person name="LaButti K."/>
            <person name="Kuo A."/>
            <person name="Mondo S."/>
            <person name="Riley R."/>
            <person name="Otillar R."/>
            <person name="Haridas S."/>
            <person name="Lipzen A."/>
            <person name="Grimwood J."/>
            <person name="Schmutz J."/>
            <person name="Clum A."/>
            <person name="Reid I.D."/>
            <person name="Moisan M.C."/>
            <person name="Butler G."/>
            <person name="Nguyen T.T.M."/>
            <person name="Dewar K."/>
            <person name="Conant G."/>
            <person name="Drula E."/>
            <person name="Henrissat B."/>
            <person name="Hansel C."/>
            <person name="Singer S."/>
            <person name="Hutchinson M.I."/>
            <person name="de Vries R.P."/>
            <person name="Natvig D.O."/>
            <person name="Powell A.J."/>
            <person name="Tsang A."/>
            <person name="Grigoriev I.V."/>
        </authorList>
    </citation>
    <scope>NUCLEOTIDE SEQUENCE [LARGE SCALE GENOMIC DNA]</scope>
    <source>
        <strain evidence="3 4">CBS 620.91</strain>
    </source>
</reference>
<evidence type="ECO:0000256" key="1">
    <source>
        <dbReference type="SAM" id="MobiDB-lite"/>
    </source>
</evidence>
<organism evidence="3 4">
    <name type="scientific">Humicola insolens</name>
    <name type="common">Soft-rot fungus</name>
    <dbReference type="NCBI Taxonomy" id="85995"/>
    <lineage>
        <taxon>Eukaryota</taxon>
        <taxon>Fungi</taxon>
        <taxon>Dikarya</taxon>
        <taxon>Ascomycota</taxon>
        <taxon>Pezizomycotina</taxon>
        <taxon>Sordariomycetes</taxon>
        <taxon>Sordariomycetidae</taxon>
        <taxon>Sordariales</taxon>
        <taxon>Chaetomiaceae</taxon>
        <taxon>Mycothermus</taxon>
    </lineage>
</organism>
<feature type="transmembrane region" description="Helical" evidence="2">
    <location>
        <begin position="21"/>
        <end position="41"/>
    </location>
</feature>
<feature type="transmembrane region" description="Helical" evidence="2">
    <location>
        <begin position="53"/>
        <end position="76"/>
    </location>
</feature>
<protein>
    <recommendedName>
        <fullName evidence="5">MARVEL domain-containing protein</fullName>
    </recommendedName>
</protein>
<keyword evidence="2" id="KW-1133">Transmembrane helix</keyword>
<keyword evidence="4" id="KW-1185">Reference proteome</keyword>
<proteinExistence type="predicted"/>
<name>A0ABR3V2X0_HUMIN</name>
<dbReference type="Proteomes" id="UP001583172">
    <property type="component" value="Unassembled WGS sequence"/>
</dbReference>
<accession>A0ABR3V2X0</accession>
<feature type="transmembrane region" description="Helical" evidence="2">
    <location>
        <begin position="153"/>
        <end position="174"/>
    </location>
</feature>
<evidence type="ECO:0000313" key="3">
    <source>
        <dbReference type="EMBL" id="KAL1836115.1"/>
    </source>
</evidence>
<evidence type="ECO:0008006" key="5">
    <source>
        <dbReference type="Google" id="ProtNLM"/>
    </source>
</evidence>
<sequence>MEGIPPKYTSPPRDWKSKFGLRLASILFLIIVGGLAGSLAANDRVEWMFEFTIAALCPAIGLTLIWDVAEAICLVVRGGNRGIHPGAIVGIDLLMWLGWICEAFLFGLMGLVGNPRHMIVDHSGWENGLEFDESLITPEDYALENEIRHKGRAIIVFIIFMVIVHFTLFVIGCYETHMRRFRIVYVMQPIPEGQPQVLPMGQVPAGQTQTQQEKAPRYT</sequence>
<keyword evidence="2" id="KW-0812">Transmembrane</keyword>
<feature type="region of interest" description="Disordered" evidence="1">
    <location>
        <begin position="200"/>
        <end position="219"/>
    </location>
</feature>
<keyword evidence="2" id="KW-0472">Membrane</keyword>
<comment type="caution">
    <text evidence="3">The sequence shown here is derived from an EMBL/GenBank/DDBJ whole genome shotgun (WGS) entry which is preliminary data.</text>
</comment>
<feature type="transmembrane region" description="Helical" evidence="2">
    <location>
        <begin position="88"/>
        <end position="112"/>
    </location>
</feature>
<evidence type="ECO:0000256" key="2">
    <source>
        <dbReference type="SAM" id="Phobius"/>
    </source>
</evidence>